<protein>
    <submittedName>
        <fullName evidence="2">Uncharacterized protein</fullName>
    </submittedName>
</protein>
<gene>
    <name evidence="2" type="ORF">HAX54_025099</name>
</gene>
<proteinExistence type="predicted"/>
<reference evidence="2 3" key="1">
    <citation type="journal article" date="2021" name="BMC Genomics">
        <title>Datura genome reveals duplications of psychoactive alkaloid biosynthetic genes and high mutation rate following tissue culture.</title>
        <authorList>
            <person name="Rajewski A."/>
            <person name="Carter-House D."/>
            <person name="Stajich J."/>
            <person name="Litt A."/>
        </authorList>
    </citation>
    <scope>NUCLEOTIDE SEQUENCE [LARGE SCALE GENOMIC DNA]</scope>
    <source>
        <strain evidence="2">AR-01</strain>
    </source>
</reference>
<evidence type="ECO:0000313" key="3">
    <source>
        <dbReference type="Proteomes" id="UP000823775"/>
    </source>
</evidence>
<accession>A0ABS8V0M3</accession>
<keyword evidence="3" id="KW-1185">Reference proteome</keyword>
<evidence type="ECO:0000313" key="2">
    <source>
        <dbReference type="EMBL" id="MCD9640071.1"/>
    </source>
</evidence>
<sequence length="72" mass="7941">KDQEDNYEMPIKTREIKFQHCSLGRCSSAGRGIPGRQSIPSGHDPQRTKKHRVPGNGLEAHTLSSRLACLSA</sequence>
<feature type="non-terminal residue" evidence="2">
    <location>
        <position position="1"/>
    </location>
</feature>
<evidence type="ECO:0000256" key="1">
    <source>
        <dbReference type="SAM" id="MobiDB-lite"/>
    </source>
</evidence>
<feature type="region of interest" description="Disordered" evidence="1">
    <location>
        <begin position="29"/>
        <end position="57"/>
    </location>
</feature>
<dbReference type="EMBL" id="JACEIK010003044">
    <property type="protein sequence ID" value="MCD9640071.1"/>
    <property type="molecule type" value="Genomic_DNA"/>
</dbReference>
<dbReference type="Proteomes" id="UP000823775">
    <property type="component" value="Unassembled WGS sequence"/>
</dbReference>
<organism evidence="2 3">
    <name type="scientific">Datura stramonium</name>
    <name type="common">Jimsonweed</name>
    <name type="synonym">Common thornapple</name>
    <dbReference type="NCBI Taxonomy" id="4076"/>
    <lineage>
        <taxon>Eukaryota</taxon>
        <taxon>Viridiplantae</taxon>
        <taxon>Streptophyta</taxon>
        <taxon>Embryophyta</taxon>
        <taxon>Tracheophyta</taxon>
        <taxon>Spermatophyta</taxon>
        <taxon>Magnoliopsida</taxon>
        <taxon>eudicotyledons</taxon>
        <taxon>Gunneridae</taxon>
        <taxon>Pentapetalae</taxon>
        <taxon>asterids</taxon>
        <taxon>lamiids</taxon>
        <taxon>Solanales</taxon>
        <taxon>Solanaceae</taxon>
        <taxon>Solanoideae</taxon>
        <taxon>Datureae</taxon>
        <taxon>Datura</taxon>
    </lineage>
</organism>
<comment type="caution">
    <text evidence="2">The sequence shown here is derived from an EMBL/GenBank/DDBJ whole genome shotgun (WGS) entry which is preliminary data.</text>
</comment>
<name>A0ABS8V0M3_DATST</name>